<evidence type="ECO:0000313" key="5">
    <source>
        <dbReference type="EMBL" id="MDS0897234.1"/>
    </source>
</evidence>
<dbReference type="GeneID" id="93359062"/>
<gene>
    <name evidence="2" type="ORF">AM380_08505</name>
    <name evidence="4" type="ORF">CYG68_15195</name>
    <name evidence="5" type="ORF">OSC06_04570</name>
    <name evidence="3" type="ORF">PN925_002739</name>
</gene>
<dbReference type="EMBL" id="CP028956">
    <property type="protein sequence ID" value="AWC93663.1"/>
    <property type="molecule type" value="Genomic_DNA"/>
</dbReference>
<dbReference type="EMBL" id="ABKJEP030000040">
    <property type="protein sequence ID" value="EMO9457346.1"/>
    <property type="molecule type" value="Genomic_DNA"/>
</dbReference>
<dbReference type="InterPro" id="IPR010982">
    <property type="entry name" value="Lambda_DNA-bd_dom_sf"/>
</dbReference>
<dbReference type="PROSITE" id="PS50943">
    <property type="entry name" value="HTH_CROC1"/>
    <property type="match status" value="1"/>
</dbReference>
<evidence type="ECO:0000313" key="4">
    <source>
        <dbReference type="EMBL" id="MBE8613734.1"/>
    </source>
</evidence>
<reference evidence="3" key="4">
    <citation type="submission" date="2024-02" db="EMBL/GenBank/DDBJ databases">
        <authorList>
            <consortium name="Clinical and Environmental Microbiology Branch: Whole genome sequencing antimicrobial resistance pathogens in the healthcare setting"/>
        </authorList>
    </citation>
    <scope>NUCLEOTIDE SEQUENCE</scope>
    <source>
        <strain evidence="3">2023KU-00017</strain>
    </source>
</reference>
<evidence type="ECO:0000313" key="7">
    <source>
        <dbReference type="Proteomes" id="UP000650477"/>
    </source>
</evidence>
<dbReference type="Proteomes" id="UP001182247">
    <property type="component" value="Unassembled WGS sequence"/>
</dbReference>
<dbReference type="RefSeq" id="WP_004241177.1">
    <property type="nucleotide sequence ID" value="NZ_ABGYJJ040000001.1"/>
</dbReference>
<name>A0A1M7C9V1_MORMO</name>
<evidence type="ECO:0000313" key="3">
    <source>
        <dbReference type="EMBL" id="EMO9457346.1"/>
    </source>
</evidence>
<reference evidence="4" key="1">
    <citation type="submission" date="2017-12" db="EMBL/GenBank/DDBJ databases">
        <title>Genome sequencing and analysis.</title>
        <authorList>
            <person name="Huang Y.-T."/>
        </authorList>
    </citation>
    <scope>NUCLEOTIDE SEQUENCE</scope>
    <source>
        <strain evidence="4">VGH116</strain>
    </source>
</reference>
<organism evidence="4 7">
    <name type="scientific">Morganella morganii</name>
    <name type="common">Proteus morganii</name>
    <dbReference type="NCBI Taxonomy" id="582"/>
    <lineage>
        <taxon>Bacteria</taxon>
        <taxon>Pseudomonadati</taxon>
        <taxon>Pseudomonadota</taxon>
        <taxon>Gammaproteobacteria</taxon>
        <taxon>Enterobacterales</taxon>
        <taxon>Morganellaceae</taxon>
        <taxon>Morganella</taxon>
    </lineage>
</organism>
<dbReference type="SUPFAM" id="SSF47413">
    <property type="entry name" value="lambda repressor-like DNA-binding domains"/>
    <property type="match status" value="1"/>
</dbReference>
<dbReference type="Proteomes" id="UP000244682">
    <property type="component" value="Chromosome"/>
</dbReference>
<evidence type="ECO:0000259" key="1">
    <source>
        <dbReference type="PROSITE" id="PS50943"/>
    </source>
</evidence>
<dbReference type="InterPro" id="IPR001387">
    <property type="entry name" value="Cro/C1-type_HTH"/>
</dbReference>
<evidence type="ECO:0000313" key="6">
    <source>
        <dbReference type="Proteomes" id="UP000244682"/>
    </source>
</evidence>
<dbReference type="Gene3D" id="1.10.260.40">
    <property type="entry name" value="lambda repressor-like DNA-binding domains"/>
    <property type="match status" value="1"/>
</dbReference>
<reference evidence="2 6" key="2">
    <citation type="submission" date="2018-04" db="EMBL/GenBank/DDBJ databases">
        <title>Whole genome sequencing of Morganella morganii AR_0133.</title>
        <authorList>
            <person name="Conlan S."/>
            <person name="Thomas P.J."/>
            <person name="Mullikin J."/>
            <person name="Frank K.M."/>
            <person name="Segre J.A."/>
        </authorList>
    </citation>
    <scope>NUCLEOTIDE SEQUENCE [LARGE SCALE GENOMIC DNA]</scope>
    <source>
        <strain evidence="2 6">AR_0133</strain>
    </source>
</reference>
<sequence>MIKNIHPISSVIGQALKNKRRQLGLSGIELSKILSISQQQISRYERGVNCFNLDMLMRYFAALQMTPNDVNNLFSVLGSYYHHKVGEHEGRIEQSYYNDYGK</sequence>
<proteinExistence type="predicted"/>
<reference evidence="5" key="3">
    <citation type="submission" date="2023-02" db="EMBL/GenBank/DDBJ databases">
        <title>Detection, antimicrobial susceptibility and genomic characterization of NDM-producing species of Morganellaceae, Yersiniaceae, and Enterobacteriaceae other than Klebsiella.</title>
        <authorList>
            <person name="Camargo C.H."/>
            <person name="Sacchi C.T."/>
            <person name="Campos K.R."/>
        </authorList>
    </citation>
    <scope>NUCLEOTIDE SEQUENCE</scope>
    <source>
        <strain evidence="5">1189_21</strain>
    </source>
</reference>
<evidence type="ECO:0000313" key="2">
    <source>
        <dbReference type="EMBL" id="AWC93663.1"/>
    </source>
</evidence>
<dbReference type="CDD" id="cd00093">
    <property type="entry name" value="HTH_XRE"/>
    <property type="match status" value="1"/>
</dbReference>
<protein>
    <submittedName>
        <fullName evidence="3">Helix-turn-helix transcriptional regulator</fullName>
    </submittedName>
    <submittedName>
        <fullName evidence="4">XRE family transcriptional regulator</fullName>
    </submittedName>
</protein>
<dbReference type="EMBL" id="JAPKIY010000007">
    <property type="protein sequence ID" value="MDS0897234.1"/>
    <property type="molecule type" value="Genomic_DNA"/>
</dbReference>
<feature type="domain" description="HTH cro/C1-type" evidence="1">
    <location>
        <begin position="16"/>
        <end position="70"/>
    </location>
</feature>
<dbReference type="Proteomes" id="UP000650477">
    <property type="component" value="Unassembled WGS sequence"/>
</dbReference>
<dbReference type="GO" id="GO:0003677">
    <property type="term" value="F:DNA binding"/>
    <property type="evidence" value="ECO:0007669"/>
    <property type="project" value="InterPro"/>
</dbReference>
<dbReference type="Pfam" id="PF01381">
    <property type="entry name" value="HTH_3"/>
    <property type="match status" value="1"/>
</dbReference>
<dbReference type="OrthoDB" id="6463056at2"/>
<dbReference type="SMART" id="SM00530">
    <property type="entry name" value="HTH_XRE"/>
    <property type="match status" value="1"/>
</dbReference>
<dbReference type="AlphaFoldDB" id="A0A1M7C9V1"/>
<dbReference type="EMBL" id="PKLF01000014">
    <property type="protein sequence ID" value="MBE8613734.1"/>
    <property type="molecule type" value="Genomic_DNA"/>
</dbReference>
<accession>A0A1M7C9V1</accession>